<keyword evidence="4 11" id="KW-0443">Lipid metabolism</keyword>
<keyword evidence="12" id="KW-0812">Transmembrane</keyword>
<keyword evidence="12" id="KW-1133">Transmembrane helix</keyword>
<comment type="catalytic activity">
    <reaction evidence="11">
        <text>a 1,2-diacyl-sn-glycero-3-phospho-L-serine + H(+) = a 1,2-diacyl-sn-glycero-3-phosphoethanolamine + CO2</text>
        <dbReference type="Rhea" id="RHEA:20828"/>
        <dbReference type="ChEBI" id="CHEBI:15378"/>
        <dbReference type="ChEBI" id="CHEBI:16526"/>
        <dbReference type="ChEBI" id="CHEBI:57262"/>
        <dbReference type="ChEBI" id="CHEBI:64612"/>
        <dbReference type="EC" id="4.1.1.65"/>
    </reaction>
</comment>
<evidence type="ECO:0000256" key="10">
    <source>
        <dbReference type="ARBA" id="ARBA00023317"/>
    </source>
</evidence>
<dbReference type="EMBL" id="LSDK01000021">
    <property type="protein sequence ID" value="KXB77941.1"/>
    <property type="molecule type" value="Genomic_DNA"/>
</dbReference>
<evidence type="ECO:0000313" key="13">
    <source>
        <dbReference type="EMBL" id="KXB77941.1"/>
    </source>
</evidence>
<keyword evidence="5 11" id="KW-0472">Membrane</keyword>
<keyword evidence="2 11" id="KW-0444">Lipid biosynthesis</keyword>
<evidence type="ECO:0000256" key="1">
    <source>
        <dbReference type="ARBA" id="ARBA00022475"/>
    </source>
</evidence>
<comment type="function">
    <text evidence="11">Catalyzes the formation of phosphatidylethanolamine (PtdEtn) from phosphatidylserine (PtdSer).</text>
</comment>
<organism evidence="13 14">
    <name type="scientific">Porphyromonas somerae</name>
    <dbReference type="NCBI Taxonomy" id="322095"/>
    <lineage>
        <taxon>Bacteria</taxon>
        <taxon>Pseudomonadati</taxon>
        <taxon>Bacteroidota</taxon>
        <taxon>Bacteroidia</taxon>
        <taxon>Bacteroidales</taxon>
        <taxon>Porphyromonadaceae</taxon>
        <taxon>Porphyromonas</taxon>
    </lineage>
</organism>
<feature type="transmembrane region" description="Helical" evidence="12">
    <location>
        <begin position="35"/>
        <end position="52"/>
    </location>
</feature>
<evidence type="ECO:0000313" key="14">
    <source>
        <dbReference type="Proteomes" id="UP000070224"/>
    </source>
</evidence>
<dbReference type="InterPro" id="IPR003817">
    <property type="entry name" value="PS_Dcarbxylase"/>
</dbReference>
<feature type="modified residue" description="Pyruvic acid (Ser); by autocatalysis" evidence="11">
    <location>
        <position position="186"/>
    </location>
</feature>
<feature type="transmembrane region" description="Helical" evidence="12">
    <location>
        <begin position="12"/>
        <end position="29"/>
    </location>
</feature>
<dbReference type="EC" id="4.1.1.65" evidence="11"/>
<dbReference type="AlphaFoldDB" id="A0A134BDA8"/>
<dbReference type="GO" id="GO:0004609">
    <property type="term" value="F:phosphatidylserine decarboxylase activity"/>
    <property type="evidence" value="ECO:0007669"/>
    <property type="project" value="UniProtKB-UniRule"/>
</dbReference>
<evidence type="ECO:0000256" key="4">
    <source>
        <dbReference type="ARBA" id="ARBA00023098"/>
    </source>
</evidence>
<feature type="active site" description="Schiff-base intermediate with substrate; via pyruvic acid" evidence="11">
    <location>
        <position position="186"/>
    </location>
</feature>
<comment type="pathway">
    <text evidence="11">Phospholipid metabolism; phosphatidylethanolamine biosynthesis; phosphatidylethanolamine from CDP-diacylglycerol: step 2/2.</text>
</comment>
<dbReference type="GO" id="GO:0005886">
    <property type="term" value="C:plasma membrane"/>
    <property type="evidence" value="ECO:0007669"/>
    <property type="project" value="UniProtKB-SubCell"/>
</dbReference>
<keyword evidence="1 11" id="KW-1003">Cell membrane</keyword>
<dbReference type="UniPathway" id="UPA00558">
    <property type="reaction ID" value="UER00616"/>
</dbReference>
<dbReference type="Pfam" id="PF02666">
    <property type="entry name" value="PS_Dcarbxylase"/>
    <property type="match status" value="1"/>
</dbReference>
<keyword evidence="9 11" id="KW-1208">Phospholipid metabolism</keyword>
<evidence type="ECO:0000256" key="12">
    <source>
        <dbReference type="SAM" id="Phobius"/>
    </source>
</evidence>
<evidence type="ECO:0000256" key="8">
    <source>
        <dbReference type="ARBA" id="ARBA00023239"/>
    </source>
</evidence>
<dbReference type="NCBIfam" id="NF003678">
    <property type="entry name" value="PRK05305.1-2"/>
    <property type="match status" value="1"/>
</dbReference>
<dbReference type="STRING" id="322095.HMPREF3185_00282"/>
<dbReference type="PATRIC" id="fig|322095.3.peg.280"/>
<keyword evidence="14" id="KW-1185">Reference proteome</keyword>
<dbReference type="PANTHER" id="PTHR35809">
    <property type="entry name" value="ARCHAETIDYLSERINE DECARBOXYLASE PROENZYME-RELATED"/>
    <property type="match status" value="1"/>
</dbReference>
<evidence type="ECO:0000256" key="5">
    <source>
        <dbReference type="ARBA" id="ARBA00023136"/>
    </source>
</evidence>
<keyword evidence="10 11" id="KW-0670">Pyruvate</keyword>
<keyword evidence="6 11" id="KW-0865">Zymogen</keyword>
<evidence type="ECO:0000256" key="11">
    <source>
        <dbReference type="HAMAP-Rule" id="MF_00664"/>
    </source>
</evidence>
<comment type="cofactor">
    <cofactor evidence="11">
        <name>pyruvate</name>
        <dbReference type="ChEBI" id="CHEBI:15361"/>
    </cofactor>
    <text evidence="11">Binds 1 pyruvoyl group covalently per subunit.</text>
</comment>
<feature type="chain" id="PRO_5023467167" description="Phosphatidylserine decarboxylase alpha chain" evidence="11">
    <location>
        <begin position="186"/>
        <end position="218"/>
    </location>
</feature>
<comment type="subunit">
    <text evidence="11">Heterodimer of a large membrane-associated beta subunit and a small pyruvoyl-containing alpha subunit.</text>
</comment>
<keyword evidence="7 11" id="KW-0594">Phospholipid biosynthesis</keyword>
<keyword evidence="8 11" id="KW-0456">Lyase</keyword>
<evidence type="ECO:0000256" key="6">
    <source>
        <dbReference type="ARBA" id="ARBA00023145"/>
    </source>
</evidence>
<dbReference type="Proteomes" id="UP000070224">
    <property type="component" value="Unassembled WGS sequence"/>
</dbReference>
<feature type="chain" id="PRO_5023467166" description="Phosphatidylserine decarboxylase beta chain" evidence="11">
    <location>
        <begin position="1"/>
        <end position="185"/>
    </location>
</feature>
<dbReference type="PANTHER" id="PTHR35809:SF1">
    <property type="entry name" value="ARCHAETIDYLSERINE DECARBOXYLASE PROENZYME-RELATED"/>
    <property type="match status" value="1"/>
</dbReference>
<accession>A0A134BDA8</accession>
<comment type="caution">
    <text evidence="13">The sequence shown here is derived from an EMBL/GenBank/DDBJ whole genome shotgun (WGS) entry which is preliminary data.</text>
</comment>
<feature type="site" description="Cleavage (non-hydrolytic); by autocatalysis" evidence="11">
    <location>
        <begin position="185"/>
        <end position="186"/>
    </location>
</feature>
<gene>
    <name evidence="11" type="primary">psd</name>
    <name evidence="13" type="ORF">HMPREF3185_00282</name>
</gene>
<comment type="subcellular location">
    <subcellularLocation>
        <location evidence="11">Cell membrane</location>
        <topology evidence="11">Peripheral membrane protein</topology>
    </subcellularLocation>
</comment>
<evidence type="ECO:0000256" key="3">
    <source>
        <dbReference type="ARBA" id="ARBA00022793"/>
    </source>
</evidence>
<dbReference type="InterPro" id="IPR033175">
    <property type="entry name" value="PSD-A"/>
</dbReference>
<evidence type="ECO:0000256" key="9">
    <source>
        <dbReference type="ARBA" id="ARBA00023264"/>
    </source>
</evidence>
<proteinExistence type="inferred from homology"/>
<dbReference type="HAMAP" id="MF_00664">
    <property type="entry name" value="PS_decarb_PSD_A"/>
    <property type="match status" value="1"/>
</dbReference>
<reference evidence="14" key="1">
    <citation type="submission" date="2016-01" db="EMBL/GenBank/DDBJ databases">
        <authorList>
            <person name="Mitreva M."/>
            <person name="Pepin K.H."/>
            <person name="Mihindukulasuriya K.A."/>
            <person name="Fulton R."/>
            <person name="Fronick C."/>
            <person name="O'Laughlin M."/>
            <person name="Miner T."/>
            <person name="Herter B."/>
            <person name="Rosa B.A."/>
            <person name="Cordes M."/>
            <person name="Tomlinson C."/>
            <person name="Wollam A."/>
            <person name="Palsikar V.B."/>
            <person name="Mardis E.R."/>
            <person name="Wilson R.K."/>
        </authorList>
    </citation>
    <scope>NUCLEOTIDE SEQUENCE [LARGE SCALE GENOMIC DNA]</scope>
    <source>
        <strain evidence="14">KA00683</strain>
    </source>
</reference>
<sequence length="218" mass="24136">MLLHKEGRGPLIGFAITLIGLNAFIALFAGGTFSYIFLAISILFYLTVINFFRYEPRKHSDGPLEIVCPADGRVVVVEETEETELLGCRCLQVSVFMSVFDMHVNWIPCNGVVEHVSHTDGRFLSAHLPKSSTDNERSAVIIRSEGGDRILVRQVAGAIARRIVTYPEVGQRVNINQNLGFIKFGSRVDLYLPLGTKVHVKVGQKVQGNITDIATLPR</sequence>
<protein>
    <recommendedName>
        <fullName evidence="11">Phosphatidylserine decarboxylase proenzyme</fullName>
        <ecNumber evidence="11">4.1.1.65</ecNumber>
    </recommendedName>
    <component>
        <recommendedName>
            <fullName evidence="11">Phosphatidylserine decarboxylase alpha chain</fullName>
        </recommendedName>
    </component>
    <component>
        <recommendedName>
            <fullName evidence="11">Phosphatidylserine decarboxylase beta chain</fullName>
        </recommendedName>
    </component>
</protein>
<dbReference type="RefSeq" id="WP_060934854.1">
    <property type="nucleotide sequence ID" value="NZ_KQ960414.1"/>
</dbReference>
<keyword evidence="3 11" id="KW-0210">Decarboxylase</keyword>
<evidence type="ECO:0000256" key="7">
    <source>
        <dbReference type="ARBA" id="ARBA00023209"/>
    </source>
</evidence>
<evidence type="ECO:0000256" key="2">
    <source>
        <dbReference type="ARBA" id="ARBA00022516"/>
    </source>
</evidence>
<comment type="PTM">
    <text evidence="11">Is synthesized initially as an inactive proenzyme. Formation of the active enzyme involves a self-maturation process in which the active site pyruvoyl group is generated from an internal serine residue via an autocatalytic post-translational modification. Two non-identical subunits are generated from the proenzyme in this reaction, and the pyruvate is formed at the N-terminus of the alpha chain, which is derived from the carboxyl end of the proenzyme. The post-translation cleavage follows an unusual pathway, termed non-hydrolytic serinolysis, in which the side chain hydroxyl group of the serine supplies its oxygen atom to form the C-terminus of the beta chain, while the remainder of the serine residue undergoes an oxidative deamination to produce ammonia and the pyruvoyl prosthetic group on the alpha chain.</text>
</comment>
<name>A0A134BDA8_9PORP</name>
<dbReference type="GO" id="GO:0006646">
    <property type="term" value="P:phosphatidylethanolamine biosynthetic process"/>
    <property type="evidence" value="ECO:0007669"/>
    <property type="project" value="UniProtKB-UniRule"/>
</dbReference>
<comment type="similarity">
    <text evidence="11">Belongs to the phosphatidylserine decarboxylase family. PSD-A subfamily.</text>
</comment>
<dbReference type="OrthoDB" id="9790893at2"/>